<dbReference type="PROSITE" id="PS50157">
    <property type="entry name" value="ZINC_FINGER_C2H2_2"/>
    <property type="match status" value="1"/>
</dbReference>
<evidence type="ECO:0000256" key="1">
    <source>
        <dbReference type="ARBA" id="ARBA00004123"/>
    </source>
</evidence>
<organism evidence="9 10">
    <name type="scientific">Dorcoceras hygrometricum</name>
    <dbReference type="NCBI Taxonomy" id="472368"/>
    <lineage>
        <taxon>Eukaryota</taxon>
        <taxon>Viridiplantae</taxon>
        <taxon>Streptophyta</taxon>
        <taxon>Embryophyta</taxon>
        <taxon>Tracheophyta</taxon>
        <taxon>Spermatophyta</taxon>
        <taxon>Magnoliopsida</taxon>
        <taxon>eudicotyledons</taxon>
        <taxon>Gunneridae</taxon>
        <taxon>Pentapetalae</taxon>
        <taxon>asterids</taxon>
        <taxon>lamiids</taxon>
        <taxon>Lamiales</taxon>
        <taxon>Gesneriaceae</taxon>
        <taxon>Didymocarpoideae</taxon>
        <taxon>Trichosporeae</taxon>
        <taxon>Loxocarpinae</taxon>
        <taxon>Dorcoceras</taxon>
    </lineage>
</organism>
<dbReference type="PANTHER" id="PTHR47287">
    <property type="entry name" value="C2H2 AND C2HC ZINC FINGERS SUPERFAMILY PROTEIN"/>
    <property type="match status" value="1"/>
</dbReference>
<evidence type="ECO:0000313" key="10">
    <source>
        <dbReference type="Proteomes" id="UP000250235"/>
    </source>
</evidence>
<evidence type="ECO:0000313" key="9">
    <source>
        <dbReference type="EMBL" id="KZV39955.1"/>
    </source>
</evidence>
<gene>
    <name evidence="9" type="ORF">F511_11335</name>
</gene>
<protein>
    <submittedName>
        <fullName evidence="9">Zinc finger family protein</fullName>
    </submittedName>
</protein>
<evidence type="ECO:0000256" key="2">
    <source>
        <dbReference type="ARBA" id="ARBA00022723"/>
    </source>
</evidence>
<evidence type="ECO:0000256" key="7">
    <source>
        <dbReference type="SAM" id="MobiDB-lite"/>
    </source>
</evidence>
<dbReference type="GO" id="GO:0009788">
    <property type="term" value="P:negative regulation of abscisic acid-activated signaling pathway"/>
    <property type="evidence" value="ECO:0007669"/>
    <property type="project" value="InterPro"/>
</dbReference>
<keyword evidence="2" id="KW-0479">Metal-binding</keyword>
<keyword evidence="4" id="KW-0862">Zinc</keyword>
<dbReference type="AlphaFoldDB" id="A0A2Z7C6R3"/>
<evidence type="ECO:0000256" key="6">
    <source>
        <dbReference type="PROSITE-ProRule" id="PRU00042"/>
    </source>
</evidence>
<keyword evidence="3 6" id="KW-0863">Zinc-finger</keyword>
<dbReference type="InterPro" id="IPR036236">
    <property type="entry name" value="Znf_C2H2_sf"/>
</dbReference>
<evidence type="ECO:0000256" key="3">
    <source>
        <dbReference type="ARBA" id="ARBA00022771"/>
    </source>
</evidence>
<dbReference type="Gene3D" id="3.30.160.60">
    <property type="entry name" value="Classic Zinc Finger"/>
    <property type="match status" value="1"/>
</dbReference>
<reference evidence="9 10" key="1">
    <citation type="journal article" date="2015" name="Proc. Natl. Acad. Sci. U.S.A.">
        <title>The resurrection genome of Boea hygrometrica: A blueprint for survival of dehydration.</title>
        <authorList>
            <person name="Xiao L."/>
            <person name="Yang G."/>
            <person name="Zhang L."/>
            <person name="Yang X."/>
            <person name="Zhao S."/>
            <person name="Ji Z."/>
            <person name="Zhou Q."/>
            <person name="Hu M."/>
            <person name="Wang Y."/>
            <person name="Chen M."/>
            <person name="Xu Y."/>
            <person name="Jin H."/>
            <person name="Xiao X."/>
            <person name="Hu G."/>
            <person name="Bao F."/>
            <person name="Hu Y."/>
            <person name="Wan P."/>
            <person name="Li L."/>
            <person name="Deng X."/>
            <person name="Kuang T."/>
            <person name="Xiang C."/>
            <person name="Zhu J.K."/>
            <person name="Oliver M.J."/>
            <person name="He Y."/>
        </authorList>
    </citation>
    <scope>NUCLEOTIDE SEQUENCE [LARGE SCALE GENOMIC DNA]</scope>
    <source>
        <strain evidence="10">cv. XS01</strain>
    </source>
</reference>
<dbReference type="SUPFAM" id="SSF57667">
    <property type="entry name" value="beta-beta-alpha zinc fingers"/>
    <property type="match status" value="1"/>
</dbReference>
<dbReference type="InterPro" id="IPR044246">
    <property type="entry name" value="ZFP3-like"/>
</dbReference>
<dbReference type="PANTHER" id="PTHR47287:SF9">
    <property type="entry name" value="ZINC FINGER PROTEIN 4-LIKE"/>
    <property type="match status" value="1"/>
</dbReference>
<feature type="domain" description="C2H2-type" evidence="8">
    <location>
        <begin position="89"/>
        <end position="116"/>
    </location>
</feature>
<keyword evidence="10" id="KW-1185">Reference proteome</keyword>
<dbReference type="GO" id="GO:0008270">
    <property type="term" value="F:zinc ion binding"/>
    <property type="evidence" value="ECO:0007669"/>
    <property type="project" value="UniProtKB-KW"/>
</dbReference>
<accession>A0A2Z7C6R3</accession>
<dbReference type="Proteomes" id="UP000250235">
    <property type="component" value="Unassembled WGS sequence"/>
</dbReference>
<dbReference type="PROSITE" id="PS00028">
    <property type="entry name" value="ZINC_FINGER_C2H2_1"/>
    <property type="match status" value="1"/>
</dbReference>
<keyword evidence="5" id="KW-0539">Nucleus</keyword>
<sequence length="283" mass="30849">MENQEECNSDGSSISATTSQDSPPKSSGSPDHKTEPKTTSRVVLDLRLASSSHGELSSAKVDASSNLELNLFTSADEGTRSEQPDSKTFTCNFCKREFSTSQALGGHQNAHKQERAMAKHHHAGAAELGAVGGGASPFGHSAYTHFPYSALSQNPFYGRSLGVRADSMIHKHYPYNPWPSYGSRLAQEKFSRAYLISPTASSYDRLRMESFPAPQVDDTSGLLNLEKFGETIDFGVLNTKPLGVNADTRHTVCKEKREVKNPSFGFDEGELTNDPELDLSLKL</sequence>
<dbReference type="GO" id="GO:0005634">
    <property type="term" value="C:nucleus"/>
    <property type="evidence" value="ECO:0007669"/>
    <property type="project" value="UniProtKB-SubCell"/>
</dbReference>
<dbReference type="EMBL" id="KV000866">
    <property type="protein sequence ID" value="KZV39955.1"/>
    <property type="molecule type" value="Genomic_DNA"/>
</dbReference>
<evidence type="ECO:0000259" key="8">
    <source>
        <dbReference type="PROSITE" id="PS50157"/>
    </source>
</evidence>
<feature type="region of interest" description="Disordered" evidence="7">
    <location>
        <begin position="1"/>
        <end position="42"/>
    </location>
</feature>
<dbReference type="InterPro" id="IPR013087">
    <property type="entry name" value="Znf_C2H2_type"/>
</dbReference>
<dbReference type="OrthoDB" id="1736050at2759"/>
<feature type="compositionally biased region" description="Polar residues" evidence="7">
    <location>
        <begin position="9"/>
        <end position="29"/>
    </location>
</feature>
<evidence type="ECO:0000256" key="4">
    <source>
        <dbReference type="ARBA" id="ARBA00022833"/>
    </source>
</evidence>
<proteinExistence type="predicted"/>
<name>A0A2Z7C6R3_9LAMI</name>
<evidence type="ECO:0000256" key="5">
    <source>
        <dbReference type="ARBA" id="ARBA00023242"/>
    </source>
</evidence>
<comment type="subcellular location">
    <subcellularLocation>
        <location evidence="1">Nucleus</location>
    </subcellularLocation>
</comment>
<dbReference type="Pfam" id="PF13912">
    <property type="entry name" value="zf-C2H2_6"/>
    <property type="match status" value="1"/>
</dbReference>